<evidence type="ECO:0000256" key="1">
    <source>
        <dbReference type="ARBA" id="ARBA00022723"/>
    </source>
</evidence>
<dbReference type="PANTHER" id="PTHR24185:SF8">
    <property type="entry name" value="PNPLA DOMAIN-CONTAINING PROTEIN"/>
    <property type="match status" value="1"/>
</dbReference>
<dbReference type="SUPFAM" id="SSF52151">
    <property type="entry name" value="FabD/lysophospholipase-like"/>
    <property type="match status" value="1"/>
</dbReference>
<keyword evidence="10" id="KW-1185">Reference proteome</keyword>
<dbReference type="CDD" id="cd07199">
    <property type="entry name" value="Pat17_PNPLA8_PNPLA9_like"/>
    <property type="match status" value="1"/>
</dbReference>
<keyword evidence="2 5" id="KW-0863">Zinc-finger</keyword>
<feature type="active site" description="Proton acceptor" evidence="6">
    <location>
        <position position="717"/>
    </location>
</feature>
<dbReference type="GO" id="GO:0047499">
    <property type="term" value="F:calcium-independent phospholipase A2 activity"/>
    <property type="evidence" value="ECO:0007669"/>
    <property type="project" value="TreeGrafter"/>
</dbReference>
<dbReference type="Proteomes" id="UP000178129">
    <property type="component" value="Unassembled WGS sequence"/>
</dbReference>
<dbReference type="PROSITE" id="PS51635">
    <property type="entry name" value="PNPLA"/>
    <property type="match status" value="1"/>
</dbReference>
<evidence type="ECO:0000256" key="6">
    <source>
        <dbReference type="PROSITE-ProRule" id="PRU01161"/>
    </source>
</evidence>
<feature type="short sequence motif" description="DGA/G" evidence="6">
    <location>
        <begin position="717"/>
        <end position="719"/>
    </location>
</feature>
<reference evidence="10" key="1">
    <citation type="submission" date="2016-03" db="EMBL/GenBank/DDBJ databases">
        <authorList>
            <person name="Ploux O."/>
        </authorList>
    </citation>
    <scope>NUCLEOTIDE SEQUENCE [LARGE SCALE GENOMIC DNA]</scope>
    <source>
        <strain evidence="10">UK7</strain>
    </source>
</reference>
<accession>A0A1E1LB31</accession>
<dbReference type="GO" id="GO:0046486">
    <property type="term" value="P:glycerolipid metabolic process"/>
    <property type="evidence" value="ECO:0007669"/>
    <property type="project" value="UniProtKB-ARBA"/>
</dbReference>
<dbReference type="InParanoid" id="A0A1E1LB31"/>
<dbReference type="InterPro" id="IPR017907">
    <property type="entry name" value="Znf_RING_CS"/>
</dbReference>
<evidence type="ECO:0000256" key="5">
    <source>
        <dbReference type="PROSITE-ProRule" id="PRU00175"/>
    </source>
</evidence>
<gene>
    <name evidence="9" type="ORF">RCO7_11548</name>
</gene>
<name>A0A1E1LB31_9HELO</name>
<comment type="caution">
    <text evidence="9">The sequence shown here is derived from an EMBL/GenBank/DDBJ whole genome shotgun (WGS) entry which is preliminary data.</text>
</comment>
<comment type="caution">
    <text evidence="6">Lacks conserved residue(s) required for the propagation of feature annotation.</text>
</comment>
<feature type="short sequence motif" description="GXGXXG" evidence="6">
    <location>
        <begin position="522"/>
        <end position="527"/>
    </location>
</feature>
<dbReference type="InterPro" id="IPR016035">
    <property type="entry name" value="Acyl_Trfase/lysoPLipase"/>
</dbReference>
<dbReference type="Gene3D" id="3.40.1090.10">
    <property type="entry name" value="Cytosolic phospholipase A2 catalytic domain"/>
    <property type="match status" value="1"/>
</dbReference>
<feature type="active site" description="Nucleophile" evidence="6">
    <location>
        <position position="558"/>
    </location>
</feature>
<dbReference type="EMBL" id="FJUW01000043">
    <property type="protein sequence ID" value="CZT07758.1"/>
    <property type="molecule type" value="Genomic_DNA"/>
</dbReference>
<dbReference type="InterPro" id="IPR001841">
    <property type="entry name" value="Znf_RING"/>
</dbReference>
<keyword evidence="6" id="KW-0442">Lipid degradation</keyword>
<dbReference type="STRING" id="914237.A0A1E1LB31"/>
<evidence type="ECO:0000313" key="10">
    <source>
        <dbReference type="Proteomes" id="UP000178129"/>
    </source>
</evidence>
<keyword evidence="6" id="KW-0378">Hydrolase</keyword>
<organism evidence="9 10">
    <name type="scientific">Rhynchosporium graminicola</name>
    <dbReference type="NCBI Taxonomy" id="2792576"/>
    <lineage>
        <taxon>Eukaryota</taxon>
        <taxon>Fungi</taxon>
        <taxon>Dikarya</taxon>
        <taxon>Ascomycota</taxon>
        <taxon>Pezizomycotina</taxon>
        <taxon>Leotiomycetes</taxon>
        <taxon>Helotiales</taxon>
        <taxon>Ploettnerulaceae</taxon>
        <taxon>Rhynchosporium</taxon>
    </lineage>
</organism>
<keyword evidence="3" id="KW-0862">Zinc</keyword>
<proteinExistence type="predicted"/>
<evidence type="ECO:0000259" key="7">
    <source>
        <dbReference type="PROSITE" id="PS50089"/>
    </source>
</evidence>
<protein>
    <submittedName>
        <fullName evidence="9">Related to calcium-independent phospholipase A2</fullName>
    </submittedName>
</protein>
<keyword evidence="4 6" id="KW-0443">Lipid metabolism</keyword>
<dbReference type="PROSITE" id="PS50089">
    <property type="entry name" value="ZF_RING_2"/>
    <property type="match status" value="1"/>
</dbReference>
<dbReference type="GO" id="GO:0019369">
    <property type="term" value="P:arachidonate metabolic process"/>
    <property type="evidence" value="ECO:0007669"/>
    <property type="project" value="TreeGrafter"/>
</dbReference>
<evidence type="ECO:0000256" key="2">
    <source>
        <dbReference type="ARBA" id="ARBA00022771"/>
    </source>
</evidence>
<dbReference type="PANTHER" id="PTHR24185">
    <property type="entry name" value="CALCIUM-INDEPENDENT PHOSPHOLIPASE A2-GAMMA"/>
    <property type="match status" value="1"/>
</dbReference>
<dbReference type="GO" id="GO:0016042">
    <property type="term" value="P:lipid catabolic process"/>
    <property type="evidence" value="ECO:0007669"/>
    <property type="project" value="UniProtKB-UniRule"/>
</dbReference>
<dbReference type="AlphaFoldDB" id="A0A1E1LB31"/>
<evidence type="ECO:0000256" key="3">
    <source>
        <dbReference type="ARBA" id="ARBA00022833"/>
    </source>
</evidence>
<evidence type="ECO:0000313" key="9">
    <source>
        <dbReference type="EMBL" id="CZT07758.1"/>
    </source>
</evidence>
<sequence length="997" mass="111985">MTCLLIEHVISILSLNSSWPAHYEISDRAATLLHSFLYPESQRPCLFVLIGNRSKARALRELASASTGKRSAGKRGYGEIHLHLDPSAPFSGRPILFADGDFPIQQNIRPSTSGKCHEITNILLTKPKESQPKETLQAVADNIYLRLLLPFTDVFCFFALDLGGLQPLARRLAAWLDVGHPPTLPVVVPPQIIIVTEMSTADLQESQLLEHFLRLLAHETMTDPSTCFAAIRVVALLPDGHISSTARHRKLKESLMHASDQVRLQRLEVSMLFSAQHFDTFLREACSCFTEALNKPFDFIRASRIVNPPALDLKEHLTNLLTKINTIGELKNFAIPLIASSLLLDGYHPDTHREFSTRRVSRSNENAAFRPRDVFRLLYKDSCLQACRDGVHLQDPAILVLPSGSARMIEDTFSELFVTLSSRPTNIAADLHHKFFLELHHDWKAFQLDDTCLICLRRTPRYRLPCGHCICLNCIRDFGTPNEHDPWLYKLESCVFCNISTSGMVIKDRPPTAGLRLLTFDGGGVRGLATLQYLQCLQEEIGLPYPVQENFDVVFGTSGIIAIGLSICGWTIEQATENLEHYAELAFQPRSIWNTEIPLISQFLQVIDFMISYLADSRYSADNLEAALREAFGSNRSMLDYSNATRIGTCVGLPVTTIRDTSICVFTNYNGVGTRSRYHVFGPSDGSSRVPLWEMCGSAAPFYFKPKHITGLGTFQDGGLRENDPGNLALEEAAVIYPSIDEPSLVVSLGTGSSRPSDIPRMSPSRGIFQDGFIARLLRAFKLSFGSIRGHKFRSRRREGRKEQYFRFDMEFDGPEPALDDTTKMQELKTAARAAVHGSTELKRLARCIVAELFVFELDHDPSRENGKYLCTGRILCRRRANHHAFDVLMEQLSKKSIKFFVEDRPIEGLIDSSWLDLKGNFSKRVCIELVDRRSAFTIQLREGNMDPCSISGSPFTINGLVSAQELSAPFGASNHRKRMRVDLADVSYRKRQRVRA</sequence>
<dbReference type="GO" id="GO:0008270">
    <property type="term" value="F:zinc ion binding"/>
    <property type="evidence" value="ECO:0007669"/>
    <property type="project" value="UniProtKB-KW"/>
</dbReference>
<dbReference type="GO" id="GO:0016020">
    <property type="term" value="C:membrane"/>
    <property type="evidence" value="ECO:0007669"/>
    <property type="project" value="TreeGrafter"/>
</dbReference>
<dbReference type="Pfam" id="PF01734">
    <property type="entry name" value="Patatin"/>
    <property type="match status" value="1"/>
</dbReference>
<evidence type="ECO:0000256" key="4">
    <source>
        <dbReference type="ARBA" id="ARBA00023098"/>
    </source>
</evidence>
<dbReference type="InterPro" id="IPR002641">
    <property type="entry name" value="PNPLA_dom"/>
</dbReference>
<feature type="domain" description="PNPLA" evidence="8">
    <location>
        <begin position="518"/>
        <end position="730"/>
    </location>
</feature>
<keyword evidence="1" id="KW-0479">Metal-binding</keyword>
<dbReference type="PROSITE" id="PS00518">
    <property type="entry name" value="ZF_RING_1"/>
    <property type="match status" value="1"/>
</dbReference>
<evidence type="ECO:0000259" key="8">
    <source>
        <dbReference type="PROSITE" id="PS51635"/>
    </source>
</evidence>
<feature type="domain" description="RING-type" evidence="7">
    <location>
        <begin position="452"/>
        <end position="498"/>
    </location>
</feature>